<dbReference type="WBParaSite" id="Pan_g13316.t1">
    <property type="protein sequence ID" value="Pan_g13316.t1"/>
    <property type="gene ID" value="Pan_g13316"/>
</dbReference>
<keyword evidence="1" id="KW-1185">Reference proteome</keyword>
<reference evidence="2" key="2">
    <citation type="submission" date="2020-10" db="UniProtKB">
        <authorList>
            <consortium name="WormBaseParasite"/>
        </authorList>
    </citation>
    <scope>IDENTIFICATION</scope>
</reference>
<evidence type="ECO:0000313" key="2">
    <source>
        <dbReference type="WBParaSite" id="Pan_g13316.t1"/>
    </source>
</evidence>
<dbReference type="Proteomes" id="UP000492821">
    <property type="component" value="Unassembled WGS sequence"/>
</dbReference>
<dbReference type="AlphaFoldDB" id="A0A7E4ZRK7"/>
<protein>
    <submittedName>
        <fullName evidence="2">FTH domain-containing protein</fullName>
    </submittedName>
</protein>
<sequence>MPLPVKNLSKKDLNHLREFSPGAASRIQAAVDLTPVGSPQTLIVDISGEIHGNAEKRQPQPDEIILTDGYRLSYFTGQPNHLTFAHYIFCHSFTLEDCTVTREVTDAIKDHTIKNIEAFKIIGLRNGSLSPAEICAEFPNSATMHFTNVHFPATWLADFLQREVRVLRELRVDVTEAFFDVSDTEFARFITLQQDCFSFYLVCPSKHVYEKGKRFLKKLFQKEGSLKHVKLYLPRDMWRNKTRIWYLKAGIRGSVP</sequence>
<proteinExistence type="predicted"/>
<organism evidence="1 2">
    <name type="scientific">Panagrellus redivivus</name>
    <name type="common">Microworm</name>
    <dbReference type="NCBI Taxonomy" id="6233"/>
    <lineage>
        <taxon>Eukaryota</taxon>
        <taxon>Metazoa</taxon>
        <taxon>Ecdysozoa</taxon>
        <taxon>Nematoda</taxon>
        <taxon>Chromadorea</taxon>
        <taxon>Rhabditida</taxon>
        <taxon>Tylenchina</taxon>
        <taxon>Panagrolaimomorpha</taxon>
        <taxon>Panagrolaimoidea</taxon>
        <taxon>Panagrolaimidae</taxon>
        <taxon>Panagrellus</taxon>
    </lineage>
</organism>
<evidence type="ECO:0000313" key="1">
    <source>
        <dbReference type="Proteomes" id="UP000492821"/>
    </source>
</evidence>
<reference evidence="1" key="1">
    <citation type="journal article" date="2013" name="Genetics">
        <title>The draft genome and transcriptome of Panagrellus redivivus are shaped by the harsh demands of a free-living lifestyle.</title>
        <authorList>
            <person name="Srinivasan J."/>
            <person name="Dillman A.R."/>
            <person name="Macchietto M.G."/>
            <person name="Heikkinen L."/>
            <person name="Lakso M."/>
            <person name="Fracchia K.M."/>
            <person name="Antoshechkin I."/>
            <person name="Mortazavi A."/>
            <person name="Wong G."/>
            <person name="Sternberg P.W."/>
        </authorList>
    </citation>
    <scope>NUCLEOTIDE SEQUENCE [LARGE SCALE GENOMIC DNA]</scope>
    <source>
        <strain evidence="1">MT8872</strain>
    </source>
</reference>
<name>A0A7E4ZRK7_PANRE</name>
<accession>A0A7E4ZRK7</accession>